<comment type="caution">
    <text evidence="3">The sequence shown here is derived from an EMBL/GenBank/DDBJ whole genome shotgun (WGS) entry which is preliminary data.</text>
</comment>
<accession>A0A371INX1</accession>
<dbReference type="Proteomes" id="UP000093352">
    <property type="component" value="Unassembled WGS sequence"/>
</dbReference>
<keyword evidence="4" id="KW-1185">Reference proteome</keyword>
<dbReference type="SMART" id="SM00014">
    <property type="entry name" value="acidPPc"/>
    <property type="match status" value="1"/>
</dbReference>
<feature type="transmembrane region" description="Helical" evidence="1">
    <location>
        <begin position="149"/>
        <end position="171"/>
    </location>
</feature>
<evidence type="ECO:0000259" key="2">
    <source>
        <dbReference type="SMART" id="SM00014"/>
    </source>
</evidence>
<protein>
    <submittedName>
        <fullName evidence="3">Phosphatase PAP2 family protein</fullName>
    </submittedName>
</protein>
<evidence type="ECO:0000313" key="3">
    <source>
        <dbReference type="EMBL" id="RDY22188.1"/>
    </source>
</evidence>
<feature type="transmembrane region" description="Helical" evidence="1">
    <location>
        <begin position="125"/>
        <end position="143"/>
    </location>
</feature>
<dbReference type="InterPro" id="IPR000326">
    <property type="entry name" value="PAP2/HPO"/>
</dbReference>
<dbReference type="PANTHER" id="PTHR14969">
    <property type="entry name" value="SPHINGOSINE-1-PHOSPHATE PHOSPHOHYDROLASE"/>
    <property type="match status" value="1"/>
</dbReference>
<feature type="transmembrane region" description="Helical" evidence="1">
    <location>
        <begin position="53"/>
        <end position="72"/>
    </location>
</feature>
<keyword evidence="1" id="KW-0812">Transmembrane</keyword>
<dbReference type="PANTHER" id="PTHR14969:SF13">
    <property type="entry name" value="AT30094P"/>
    <property type="match status" value="1"/>
</dbReference>
<gene>
    <name evidence="3" type="ORF">BBG48_000270</name>
</gene>
<sequence>MIWESKFLYFLQTNVRSDIIDKIMILVSTLADRGLIFIALSIFMLFMPNMARISYMSLTSLTFNGLITNVILKPLIARTRPFEKYDLITSVLAKLPQDYSFPSGHTSASFAFATSVFLYNRQLGILAYIYAFLVAFSRMYIGVHYPTDIMVGMIIGVVVSVLCNKYAIVIYKKISEFI</sequence>
<dbReference type="Gene3D" id="1.20.144.10">
    <property type="entry name" value="Phosphatidic acid phosphatase type 2/haloperoxidase"/>
    <property type="match status" value="1"/>
</dbReference>
<keyword evidence="1" id="KW-0472">Membrane</keyword>
<dbReference type="AlphaFoldDB" id="A0A371INX1"/>
<dbReference type="EMBL" id="MBEW02000001">
    <property type="protein sequence ID" value="RDY22188.1"/>
    <property type="molecule type" value="Genomic_DNA"/>
</dbReference>
<dbReference type="Pfam" id="PF01569">
    <property type="entry name" value="PAP2"/>
    <property type="match status" value="1"/>
</dbReference>
<dbReference type="STRING" id="1871336.BBG48_00565"/>
<dbReference type="RefSeq" id="WP_068911507.1">
    <property type="nucleotide sequence ID" value="NZ_MBEW02000001.1"/>
</dbReference>
<dbReference type="SUPFAM" id="SSF48317">
    <property type="entry name" value="Acid phosphatase/Vanadium-dependent haloperoxidase"/>
    <property type="match status" value="1"/>
</dbReference>
<evidence type="ECO:0000256" key="1">
    <source>
        <dbReference type="SAM" id="Phobius"/>
    </source>
</evidence>
<organism evidence="3 4">
    <name type="scientific">Criibacterium bergeronii</name>
    <dbReference type="NCBI Taxonomy" id="1871336"/>
    <lineage>
        <taxon>Bacteria</taxon>
        <taxon>Bacillati</taxon>
        <taxon>Bacillota</taxon>
        <taxon>Clostridia</taxon>
        <taxon>Peptostreptococcales</taxon>
        <taxon>Filifactoraceae</taxon>
        <taxon>Criibacterium</taxon>
    </lineage>
</organism>
<name>A0A371INX1_9FIRM</name>
<dbReference type="InterPro" id="IPR036938">
    <property type="entry name" value="PAP2/HPO_sf"/>
</dbReference>
<proteinExistence type="predicted"/>
<feature type="transmembrane region" description="Helical" evidence="1">
    <location>
        <begin position="23"/>
        <end position="47"/>
    </location>
</feature>
<reference evidence="3 4" key="1">
    <citation type="journal article" date="2016" name="Genome Announc.">
        <title>Draft Genome Sequence of Criibacterium bergeronii gen. nov., sp. nov., Strain CCRI-22567T, Isolated from a Vaginal Sample from a Woman with Bacterial Vaginosis.</title>
        <authorList>
            <person name="Maheux A.F."/>
            <person name="Berube E."/>
            <person name="Boudreau D.K."/>
            <person name="Raymond F."/>
            <person name="Corbeil J."/>
            <person name="Roy P.H."/>
            <person name="Boissinot M."/>
            <person name="Omar R.F."/>
        </authorList>
    </citation>
    <scope>NUCLEOTIDE SEQUENCE [LARGE SCALE GENOMIC DNA]</scope>
    <source>
        <strain evidence="3 4">CCRI-22567</strain>
    </source>
</reference>
<evidence type="ECO:0000313" key="4">
    <source>
        <dbReference type="Proteomes" id="UP000093352"/>
    </source>
</evidence>
<feature type="domain" description="Phosphatidic acid phosphatase type 2/haloperoxidase" evidence="2">
    <location>
        <begin position="55"/>
        <end position="164"/>
    </location>
</feature>
<keyword evidence="1" id="KW-1133">Transmembrane helix</keyword>